<protein>
    <submittedName>
        <fullName evidence="6">23S rRNA methyltransferase</fullName>
    </submittedName>
</protein>
<evidence type="ECO:0000313" key="7">
    <source>
        <dbReference type="Proteomes" id="UP001165079"/>
    </source>
</evidence>
<feature type="domain" description="TRAM" evidence="5">
    <location>
        <begin position="1"/>
        <end position="59"/>
    </location>
</feature>
<comment type="similarity">
    <text evidence="4">Belongs to the class I-like SAM-binding methyltransferase superfamily. RNA M5U methyltransferase family.</text>
</comment>
<dbReference type="PROSITE" id="PS50926">
    <property type="entry name" value="TRAM"/>
    <property type="match status" value="1"/>
</dbReference>
<dbReference type="InterPro" id="IPR029063">
    <property type="entry name" value="SAM-dependent_MTases_sf"/>
</dbReference>
<evidence type="ECO:0000256" key="1">
    <source>
        <dbReference type="ARBA" id="ARBA00022603"/>
    </source>
</evidence>
<evidence type="ECO:0000259" key="5">
    <source>
        <dbReference type="PROSITE" id="PS50926"/>
    </source>
</evidence>
<dbReference type="Pfam" id="PF05958">
    <property type="entry name" value="tRNA_U5-meth_tr"/>
    <property type="match status" value="1"/>
</dbReference>
<feature type="binding site" evidence="4">
    <location>
        <position position="268"/>
    </location>
    <ligand>
        <name>S-adenosyl-L-methionine</name>
        <dbReference type="ChEBI" id="CHEBI:59789"/>
    </ligand>
</feature>
<dbReference type="PANTHER" id="PTHR11061">
    <property type="entry name" value="RNA M5U METHYLTRANSFERASE"/>
    <property type="match status" value="1"/>
</dbReference>
<dbReference type="AlphaFoldDB" id="A0A9W6W580"/>
<dbReference type="InterPro" id="IPR030391">
    <property type="entry name" value="MeTrfase_TrmA_CS"/>
</dbReference>
<proteinExistence type="inferred from homology"/>
<dbReference type="Gene3D" id="2.40.50.140">
    <property type="entry name" value="Nucleic acid-binding proteins"/>
    <property type="match status" value="1"/>
</dbReference>
<dbReference type="InterPro" id="IPR010280">
    <property type="entry name" value="U5_MeTrfase_fam"/>
</dbReference>
<keyword evidence="3 4" id="KW-0949">S-adenosyl-L-methionine</keyword>
<feature type="binding site" evidence="4">
    <location>
        <position position="333"/>
    </location>
    <ligand>
        <name>S-adenosyl-L-methionine</name>
        <dbReference type="ChEBI" id="CHEBI:59789"/>
    </ligand>
</feature>
<dbReference type="GO" id="GO:0070041">
    <property type="term" value="F:rRNA (uridine-C5-)-methyltransferase activity"/>
    <property type="evidence" value="ECO:0007669"/>
    <property type="project" value="TreeGrafter"/>
</dbReference>
<dbReference type="Gene3D" id="2.40.50.1070">
    <property type="match status" value="1"/>
</dbReference>
<reference evidence="6" key="1">
    <citation type="submission" date="2023-03" db="EMBL/GenBank/DDBJ databases">
        <title>Actinorhabdospora filicis NBRC 111898.</title>
        <authorList>
            <person name="Ichikawa N."/>
            <person name="Sato H."/>
            <person name="Tonouchi N."/>
        </authorList>
    </citation>
    <scope>NUCLEOTIDE SEQUENCE</scope>
    <source>
        <strain evidence="6">NBRC 111898</strain>
    </source>
</reference>
<keyword evidence="7" id="KW-1185">Reference proteome</keyword>
<accession>A0A9W6W580</accession>
<evidence type="ECO:0000256" key="2">
    <source>
        <dbReference type="ARBA" id="ARBA00022679"/>
    </source>
</evidence>
<evidence type="ECO:0000313" key="6">
    <source>
        <dbReference type="EMBL" id="GLZ80092.1"/>
    </source>
</evidence>
<comment type="caution">
    <text evidence="6">The sequence shown here is derived from an EMBL/GenBank/DDBJ whole genome shotgun (WGS) entry which is preliminary data.</text>
</comment>
<dbReference type="Gene3D" id="3.40.50.150">
    <property type="entry name" value="Vaccinia Virus protein VP39"/>
    <property type="match status" value="2"/>
</dbReference>
<feature type="binding site" evidence="4">
    <location>
        <position position="239"/>
    </location>
    <ligand>
        <name>S-adenosyl-L-methionine</name>
        <dbReference type="ChEBI" id="CHEBI:59789"/>
    </ligand>
</feature>
<dbReference type="PANTHER" id="PTHR11061:SF30">
    <property type="entry name" value="TRNA (URACIL(54)-C(5))-METHYLTRANSFERASE"/>
    <property type="match status" value="1"/>
</dbReference>
<dbReference type="PROSITE" id="PS01231">
    <property type="entry name" value="TRMA_2"/>
    <property type="match status" value="1"/>
</dbReference>
<keyword evidence="1 4" id="KW-0489">Methyltransferase</keyword>
<dbReference type="InterPro" id="IPR012340">
    <property type="entry name" value="NA-bd_OB-fold"/>
</dbReference>
<sequence>MSAIDLLTLDIGAIAHGGHCVARSEDGRVVFVRHALPGERVVARVTERKKSYLLADAVEILTAAPGRREAPCRFAGPGACGGCDFQHADRATQLELKTAVLREQLVRLGGFAPETVADLTVEALPGGETGWRTRVQYAIGEDGRAGLRAHRSHRVIDVDRCLIATQRIQDAPVLDEDWTDWGGVQVIDSDEPEVSVYAARAEQRSHGRRPHAEHVSGPSFITQHAAGHEFKLMADGFWQVHPGAAKAYVDTVLDFLAPLEGESAWDLYGGAGLFAVALADAVGPLGEVTLVEADQRGNAVDNLTTDHPRAGVVWDRVDKVVDLLPQPDLVVLDPPRTGAGEAIVRGIAEARPRAIAYVACDPAAFARDAKLFGELGWDMKRVRAFDAFPMTHHFETIALFEPR</sequence>
<dbReference type="SUPFAM" id="SSF53335">
    <property type="entry name" value="S-adenosyl-L-methionine-dependent methyltransferases"/>
    <property type="match status" value="1"/>
</dbReference>
<dbReference type="Pfam" id="PF01938">
    <property type="entry name" value="TRAM"/>
    <property type="match status" value="1"/>
</dbReference>
<dbReference type="Proteomes" id="UP001165079">
    <property type="component" value="Unassembled WGS sequence"/>
</dbReference>
<feature type="binding site" evidence="4">
    <location>
        <position position="292"/>
    </location>
    <ligand>
        <name>S-adenosyl-L-methionine</name>
        <dbReference type="ChEBI" id="CHEBI:59789"/>
    </ligand>
</feature>
<organism evidence="6 7">
    <name type="scientific">Actinorhabdospora filicis</name>
    <dbReference type="NCBI Taxonomy" id="1785913"/>
    <lineage>
        <taxon>Bacteria</taxon>
        <taxon>Bacillati</taxon>
        <taxon>Actinomycetota</taxon>
        <taxon>Actinomycetes</taxon>
        <taxon>Micromonosporales</taxon>
        <taxon>Micromonosporaceae</taxon>
        <taxon>Actinorhabdospora</taxon>
    </lineage>
</organism>
<evidence type="ECO:0000256" key="3">
    <source>
        <dbReference type="ARBA" id="ARBA00022691"/>
    </source>
</evidence>
<dbReference type="EMBL" id="BSTX01000003">
    <property type="protein sequence ID" value="GLZ80092.1"/>
    <property type="molecule type" value="Genomic_DNA"/>
</dbReference>
<feature type="active site" description="Nucleophile" evidence="4">
    <location>
        <position position="360"/>
    </location>
</feature>
<keyword evidence="2 4" id="KW-0808">Transferase</keyword>
<gene>
    <name evidence="6" type="ORF">Afil01_48990</name>
</gene>
<dbReference type="InterPro" id="IPR002792">
    <property type="entry name" value="TRAM_dom"/>
</dbReference>
<dbReference type="SUPFAM" id="SSF50249">
    <property type="entry name" value="Nucleic acid-binding proteins"/>
    <property type="match status" value="1"/>
</dbReference>
<dbReference type="RefSeq" id="WP_285665217.1">
    <property type="nucleotide sequence ID" value="NZ_BSTX01000003.1"/>
</dbReference>
<dbReference type="GO" id="GO:0070475">
    <property type="term" value="P:rRNA base methylation"/>
    <property type="evidence" value="ECO:0007669"/>
    <property type="project" value="TreeGrafter"/>
</dbReference>
<name>A0A9W6W580_9ACTN</name>
<dbReference type="PROSITE" id="PS51687">
    <property type="entry name" value="SAM_MT_RNA_M5U"/>
    <property type="match status" value="1"/>
</dbReference>
<evidence type="ECO:0000256" key="4">
    <source>
        <dbReference type="PROSITE-ProRule" id="PRU01024"/>
    </source>
</evidence>